<feature type="domain" description="HMA" evidence="2">
    <location>
        <begin position="2"/>
        <end position="67"/>
    </location>
</feature>
<evidence type="ECO:0000313" key="3">
    <source>
        <dbReference type="EMBL" id="ACZ40715.1"/>
    </source>
</evidence>
<dbReference type="Pfam" id="PF00403">
    <property type="entry name" value="HMA"/>
    <property type="match status" value="1"/>
</dbReference>
<dbReference type="AlphaFoldDB" id="D1CA72"/>
<dbReference type="InterPro" id="IPR017969">
    <property type="entry name" value="Heavy-metal-associated_CS"/>
</dbReference>
<dbReference type="InterPro" id="IPR036163">
    <property type="entry name" value="HMA_dom_sf"/>
</dbReference>
<dbReference type="GO" id="GO:0046872">
    <property type="term" value="F:metal ion binding"/>
    <property type="evidence" value="ECO:0007669"/>
    <property type="project" value="UniProtKB-KW"/>
</dbReference>
<dbReference type="OrthoDB" id="9813965at2"/>
<evidence type="ECO:0000259" key="2">
    <source>
        <dbReference type="PROSITE" id="PS50846"/>
    </source>
</evidence>
<dbReference type="SUPFAM" id="SSF55008">
    <property type="entry name" value="HMA, heavy metal-associated domain"/>
    <property type="match status" value="1"/>
</dbReference>
<reference evidence="3 4" key="2">
    <citation type="journal article" date="2010" name="Stand. Genomic Sci.">
        <title>Complete genome sequence of Desulfohalobium retbaense type strain (HR(100)).</title>
        <authorList>
            <person name="Spring S."/>
            <person name="Nolan M."/>
            <person name="Lapidus A."/>
            <person name="Glavina Del Rio T."/>
            <person name="Copeland A."/>
            <person name="Tice H."/>
            <person name="Cheng J.F."/>
            <person name="Lucas S."/>
            <person name="Land M."/>
            <person name="Chen F."/>
            <person name="Bruce D."/>
            <person name="Goodwin L."/>
            <person name="Pitluck S."/>
            <person name="Ivanova N."/>
            <person name="Mavromatis K."/>
            <person name="Mikhailova N."/>
            <person name="Pati A."/>
            <person name="Chen A."/>
            <person name="Palaniappan K."/>
            <person name="Hauser L."/>
            <person name="Chang Y.J."/>
            <person name="Jeffries C.D."/>
            <person name="Munk C."/>
            <person name="Kiss H."/>
            <person name="Chain P."/>
            <person name="Han C."/>
            <person name="Brettin T."/>
            <person name="Detter J.C."/>
            <person name="Schuler E."/>
            <person name="Goker M."/>
            <person name="Rohde M."/>
            <person name="Bristow J."/>
            <person name="Eisen J.A."/>
            <person name="Markowitz V."/>
            <person name="Hugenholtz P."/>
            <person name="Kyrpides N.C."/>
            <person name="Klenk H.P."/>
        </authorList>
    </citation>
    <scope>NUCLEOTIDE SEQUENCE [LARGE SCALE GENOMIC DNA]</scope>
    <source>
        <strain evidence="4">ATCC 49802 / DSM 20745 / S 6022</strain>
    </source>
</reference>
<dbReference type="InParanoid" id="D1CA72"/>
<dbReference type="FunCoup" id="D1CA72">
    <property type="interactions" value="43"/>
</dbReference>
<dbReference type="PROSITE" id="PS01047">
    <property type="entry name" value="HMA_1"/>
    <property type="match status" value="1"/>
</dbReference>
<keyword evidence="4" id="KW-1185">Reference proteome</keyword>
<dbReference type="InterPro" id="IPR006121">
    <property type="entry name" value="HMA_dom"/>
</dbReference>
<organism evidence="3 4">
    <name type="scientific">Sphaerobacter thermophilus (strain ATCC 49802 / DSM 20745 / KCCM 41009 / NCIMB 13125 / S 6022)</name>
    <dbReference type="NCBI Taxonomy" id="479434"/>
    <lineage>
        <taxon>Bacteria</taxon>
        <taxon>Pseudomonadati</taxon>
        <taxon>Thermomicrobiota</taxon>
        <taxon>Thermomicrobia</taxon>
        <taxon>Sphaerobacterales</taxon>
        <taxon>Sphaerobacterineae</taxon>
        <taxon>Sphaerobacteraceae</taxon>
        <taxon>Sphaerobacter</taxon>
    </lineage>
</organism>
<protein>
    <submittedName>
        <fullName evidence="3">Heavy metal transport/detoxification protein</fullName>
    </submittedName>
</protein>
<sequence>MVERVYRVPDVSCAHCVNAITQALSRIPGVEAVQVDLDTKLVKVQAGESVSDADIRAGIEEAGYDIAA</sequence>
<dbReference type="Proteomes" id="UP000002027">
    <property type="component" value="Chromosome 2"/>
</dbReference>
<evidence type="ECO:0000256" key="1">
    <source>
        <dbReference type="ARBA" id="ARBA00022723"/>
    </source>
</evidence>
<gene>
    <name evidence="3" type="ordered locus">Sthe_3315</name>
</gene>
<dbReference type="CDD" id="cd00371">
    <property type="entry name" value="HMA"/>
    <property type="match status" value="1"/>
</dbReference>
<dbReference type="STRING" id="479434.Sthe_3315"/>
<dbReference type="PROSITE" id="PS50846">
    <property type="entry name" value="HMA_2"/>
    <property type="match status" value="1"/>
</dbReference>
<dbReference type="KEGG" id="sti:Sthe_3315"/>
<dbReference type="HOGENOM" id="CLU_134973_13_1_0"/>
<evidence type="ECO:0000313" key="4">
    <source>
        <dbReference type="Proteomes" id="UP000002027"/>
    </source>
</evidence>
<dbReference type="eggNOG" id="COG2608">
    <property type="taxonomic scope" value="Bacteria"/>
</dbReference>
<keyword evidence="1" id="KW-0479">Metal-binding</keyword>
<name>D1CA72_SPHTD</name>
<accession>D1CA72</accession>
<dbReference type="EMBL" id="CP001824">
    <property type="protein sequence ID" value="ACZ40715.1"/>
    <property type="molecule type" value="Genomic_DNA"/>
</dbReference>
<dbReference type="RefSeq" id="WP_012873750.1">
    <property type="nucleotide sequence ID" value="NC_013524.1"/>
</dbReference>
<reference evidence="4" key="1">
    <citation type="submission" date="2009-11" db="EMBL/GenBank/DDBJ databases">
        <title>The complete chromosome 2 of Sphaerobacter thermophilus DSM 20745.</title>
        <authorList>
            <person name="Lucas S."/>
            <person name="Copeland A."/>
            <person name="Lapidus A."/>
            <person name="Glavina del Rio T."/>
            <person name="Dalin E."/>
            <person name="Tice H."/>
            <person name="Bruce D."/>
            <person name="Goodwin L."/>
            <person name="Pitluck S."/>
            <person name="Kyrpides N."/>
            <person name="Mavromatis K."/>
            <person name="Ivanova N."/>
            <person name="Mikhailova N."/>
            <person name="LaButti K.M."/>
            <person name="Clum A."/>
            <person name="Sun H.I."/>
            <person name="Brettin T."/>
            <person name="Detter J.C."/>
            <person name="Han C."/>
            <person name="Larimer F."/>
            <person name="Land M."/>
            <person name="Hauser L."/>
            <person name="Markowitz V."/>
            <person name="Cheng J.F."/>
            <person name="Hugenholtz P."/>
            <person name="Woyke T."/>
            <person name="Wu D."/>
            <person name="Steenblock K."/>
            <person name="Schneider S."/>
            <person name="Pukall R."/>
            <person name="Goeker M."/>
            <person name="Klenk H.P."/>
            <person name="Eisen J.A."/>
        </authorList>
    </citation>
    <scope>NUCLEOTIDE SEQUENCE [LARGE SCALE GENOMIC DNA]</scope>
    <source>
        <strain evidence="4">ATCC 49802 / DSM 20745 / S 6022</strain>
    </source>
</reference>
<dbReference type="Gene3D" id="3.30.70.100">
    <property type="match status" value="1"/>
</dbReference>
<proteinExistence type="predicted"/>